<dbReference type="EMBL" id="JBEXAC010000002">
    <property type="protein sequence ID" value="MET6999278.1"/>
    <property type="molecule type" value="Genomic_DNA"/>
</dbReference>
<sequence length="478" mass="54243">MDNDPWIMDKKMEQETFRDSLATVDKQGKRNWIYALKPKGKLFTARSILSYLYFIVFFSLPFIQINGRPLFMLNVVEGKFILFGAIFWPQDFFIFGLAMMAFILFIVVFTMAFGRLFCGWMCPQTIFMEMLFRRIEYWIEGDAPAQKLLNKAPWNTEKIIKKTGKHILFFALSFLIANVFLAYIIGAKELEKIITEPLAMHKGGFTAILIFSGVFYGVFAFMREQVCTTVCPYGRLQGVLLDKDSVLVAYDYVRGEPRGKFKKNETREIGDCIDCMQCVKVCPTGIDIRNGTQLECVNCTACIDACNFMMDKVGLQQGLIRYASENGIANKQPLRFTTRLKVYSTVLVAILGIISYLMMSREPVSGTIIRTAGMLYQERGVDSITNLYRIILVNKTTQEVPLTLRLEDAKGQIEIIGRPEIHVKAEDQGQGTFFVVLPRKAITNRKSRLQIGLYDGTKKVGSLKTTFLGPVSAAEGEE</sequence>
<feature type="transmembrane region" description="Helical" evidence="7">
    <location>
        <begin position="94"/>
        <end position="118"/>
    </location>
</feature>
<keyword evidence="7" id="KW-1133">Transmembrane helix</keyword>
<keyword evidence="5" id="KW-0408">Iron</keyword>
<evidence type="ECO:0000256" key="2">
    <source>
        <dbReference type="ARBA" id="ARBA00022485"/>
    </source>
</evidence>
<reference evidence="9 10" key="1">
    <citation type="submission" date="2024-06" db="EMBL/GenBank/DDBJ databases">
        <title>Chitinophaga defluvii sp. nov., isolated from municipal sewage.</title>
        <authorList>
            <person name="Zhang L."/>
        </authorList>
    </citation>
    <scope>NUCLEOTIDE SEQUENCE [LARGE SCALE GENOMIC DNA]</scope>
    <source>
        <strain evidence="9 10">H8</strain>
    </source>
</reference>
<feature type="transmembrane region" description="Helical" evidence="7">
    <location>
        <begin position="340"/>
        <end position="359"/>
    </location>
</feature>
<dbReference type="InterPro" id="IPR051684">
    <property type="entry name" value="Electron_Trans/Redox"/>
</dbReference>
<dbReference type="InterPro" id="IPR013783">
    <property type="entry name" value="Ig-like_fold"/>
</dbReference>
<keyword evidence="7" id="KW-0472">Membrane</keyword>
<keyword evidence="1" id="KW-0813">Transport</keyword>
<keyword evidence="10" id="KW-1185">Reference proteome</keyword>
<dbReference type="Pfam" id="PF13746">
    <property type="entry name" value="Fer4_18"/>
    <property type="match status" value="1"/>
</dbReference>
<dbReference type="NCBIfam" id="TIGR02745">
    <property type="entry name" value="ccoG_rdxA_fixG"/>
    <property type="match status" value="1"/>
</dbReference>
<evidence type="ECO:0000256" key="3">
    <source>
        <dbReference type="ARBA" id="ARBA00022723"/>
    </source>
</evidence>
<evidence type="ECO:0000259" key="8">
    <source>
        <dbReference type="PROSITE" id="PS51379"/>
    </source>
</evidence>
<dbReference type="InterPro" id="IPR009051">
    <property type="entry name" value="Helical_ferredxn"/>
</dbReference>
<feature type="transmembrane region" description="Helical" evidence="7">
    <location>
        <begin position="43"/>
        <end position="63"/>
    </location>
</feature>
<evidence type="ECO:0000256" key="7">
    <source>
        <dbReference type="SAM" id="Phobius"/>
    </source>
</evidence>
<dbReference type="PROSITE" id="PS00198">
    <property type="entry name" value="4FE4S_FER_1"/>
    <property type="match status" value="1"/>
</dbReference>
<dbReference type="Proteomes" id="UP001549749">
    <property type="component" value="Unassembled WGS sequence"/>
</dbReference>
<dbReference type="Pfam" id="PF12801">
    <property type="entry name" value="Fer4_5"/>
    <property type="match status" value="1"/>
</dbReference>
<keyword evidence="7" id="KW-0812">Transmembrane</keyword>
<evidence type="ECO:0000313" key="9">
    <source>
        <dbReference type="EMBL" id="MET6999278.1"/>
    </source>
</evidence>
<keyword evidence="2" id="KW-0004">4Fe-4S</keyword>
<dbReference type="Gene3D" id="2.60.40.10">
    <property type="entry name" value="Immunoglobulins"/>
    <property type="match status" value="1"/>
</dbReference>
<evidence type="ECO:0000313" key="10">
    <source>
        <dbReference type="Proteomes" id="UP001549749"/>
    </source>
</evidence>
<evidence type="ECO:0000256" key="6">
    <source>
        <dbReference type="ARBA" id="ARBA00023014"/>
    </source>
</evidence>
<protein>
    <submittedName>
        <fullName evidence="9">Cytochrome c oxidase accessory protein CcoG</fullName>
    </submittedName>
</protein>
<accession>A0ABV2T8E2</accession>
<feature type="domain" description="4Fe-4S ferredoxin-type" evidence="8">
    <location>
        <begin position="262"/>
        <end position="291"/>
    </location>
</feature>
<feature type="transmembrane region" description="Helical" evidence="7">
    <location>
        <begin position="167"/>
        <end position="185"/>
    </location>
</feature>
<proteinExistence type="predicted"/>
<dbReference type="Gene3D" id="1.10.1060.10">
    <property type="entry name" value="Alpha-helical ferredoxin"/>
    <property type="match status" value="1"/>
</dbReference>
<dbReference type="InterPro" id="IPR017900">
    <property type="entry name" value="4Fe4S_Fe_S_CS"/>
</dbReference>
<dbReference type="SUPFAM" id="SSF54862">
    <property type="entry name" value="4Fe-4S ferredoxins"/>
    <property type="match status" value="1"/>
</dbReference>
<evidence type="ECO:0000256" key="4">
    <source>
        <dbReference type="ARBA" id="ARBA00022982"/>
    </source>
</evidence>
<gene>
    <name evidence="9" type="primary">ccoG</name>
    <name evidence="9" type="ORF">ABR189_17955</name>
</gene>
<dbReference type="PANTHER" id="PTHR30176">
    <property type="entry name" value="FERREDOXIN-TYPE PROTEIN NAPH"/>
    <property type="match status" value="1"/>
</dbReference>
<dbReference type="Pfam" id="PF11614">
    <property type="entry name" value="FixG_C"/>
    <property type="match status" value="1"/>
</dbReference>
<keyword evidence="4" id="KW-0249">Electron transport</keyword>
<feature type="transmembrane region" description="Helical" evidence="7">
    <location>
        <begin position="205"/>
        <end position="222"/>
    </location>
</feature>
<comment type="caution">
    <text evidence="9">The sequence shown here is derived from an EMBL/GenBank/DDBJ whole genome shotgun (WGS) entry which is preliminary data.</text>
</comment>
<dbReference type="InterPro" id="IPR017896">
    <property type="entry name" value="4Fe4S_Fe-S-bd"/>
</dbReference>
<evidence type="ECO:0000256" key="1">
    <source>
        <dbReference type="ARBA" id="ARBA00022448"/>
    </source>
</evidence>
<dbReference type="RefSeq" id="WP_354661844.1">
    <property type="nucleotide sequence ID" value="NZ_JBEXAC010000002.1"/>
</dbReference>
<evidence type="ECO:0000256" key="5">
    <source>
        <dbReference type="ARBA" id="ARBA00023004"/>
    </source>
</evidence>
<dbReference type="InterPro" id="IPR032879">
    <property type="entry name" value="FixG_C"/>
</dbReference>
<dbReference type="InterPro" id="IPR014116">
    <property type="entry name" value="Cyt_c_oxidase_cbb3_FixG"/>
</dbReference>
<dbReference type="PANTHER" id="PTHR30176:SF3">
    <property type="entry name" value="FERREDOXIN-TYPE PROTEIN NAPH"/>
    <property type="match status" value="1"/>
</dbReference>
<keyword evidence="3" id="KW-0479">Metal-binding</keyword>
<name>A0ABV2T8E2_9BACT</name>
<dbReference type="PROSITE" id="PS51379">
    <property type="entry name" value="4FE4S_FER_2"/>
    <property type="match status" value="1"/>
</dbReference>
<keyword evidence="6" id="KW-0411">Iron-sulfur</keyword>
<organism evidence="9 10">
    <name type="scientific">Chitinophaga defluvii</name>
    <dbReference type="NCBI Taxonomy" id="3163343"/>
    <lineage>
        <taxon>Bacteria</taxon>
        <taxon>Pseudomonadati</taxon>
        <taxon>Bacteroidota</taxon>
        <taxon>Chitinophagia</taxon>
        <taxon>Chitinophagales</taxon>
        <taxon>Chitinophagaceae</taxon>
        <taxon>Chitinophaga</taxon>
    </lineage>
</organism>